<comment type="caution">
    <text evidence="1">The sequence shown here is derived from an EMBL/GenBank/DDBJ whole genome shotgun (WGS) entry which is preliminary data.</text>
</comment>
<dbReference type="Gene3D" id="3.30.2020.40">
    <property type="entry name" value="Uncharacterised protein PF10387, DUF2442"/>
    <property type="match status" value="1"/>
</dbReference>
<reference evidence="1 2" key="1">
    <citation type="submission" date="2020-11" db="EMBL/GenBank/DDBJ databases">
        <title>Taxonomic investigation of Rahnella strains.</title>
        <authorList>
            <person name="Lee S.D."/>
        </authorList>
    </citation>
    <scope>NUCLEOTIDE SEQUENCE [LARGE SCALE GENOMIC DNA]</scope>
    <source>
        <strain evidence="1 2">SAP-17</strain>
    </source>
</reference>
<evidence type="ECO:0000313" key="2">
    <source>
        <dbReference type="Proteomes" id="UP000636811"/>
    </source>
</evidence>
<keyword evidence="2" id="KW-1185">Reference proteome</keyword>
<evidence type="ECO:0000313" key="1">
    <source>
        <dbReference type="EMBL" id="MBF7980674.1"/>
    </source>
</evidence>
<dbReference type="RefSeq" id="WP_195814768.1">
    <property type="nucleotide sequence ID" value="NZ_JADOBI010000006.1"/>
</dbReference>
<dbReference type="InterPro" id="IPR018841">
    <property type="entry name" value="DUF2442"/>
</dbReference>
<dbReference type="EMBL" id="JADOBI010000006">
    <property type="protein sequence ID" value="MBF7980674.1"/>
    <property type="molecule type" value="Genomic_DNA"/>
</dbReference>
<dbReference type="Proteomes" id="UP000636811">
    <property type="component" value="Unassembled WGS sequence"/>
</dbReference>
<gene>
    <name evidence="1" type="ORF">IV433_14760</name>
</gene>
<organism evidence="1 2">
    <name type="scientific">Rahnella laticis</name>
    <dbReference type="NCBI Taxonomy" id="2787622"/>
    <lineage>
        <taxon>Bacteria</taxon>
        <taxon>Pseudomonadati</taxon>
        <taxon>Pseudomonadota</taxon>
        <taxon>Gammaproteobacteria</taxon>
        <taxon>Enterobacterales</taxon>
        <taxon>Yersiniaceae</taxon>
        <taxon>Rahnella</taxon>
    </lineage>
</organism>
<sequence length="88" mass="9853">MTISPKSVCFDEGTMWVSLEDGQILPVALTQFPALLNATPQQREKYEISAYGLHWEELDEDISIEGLLMGKQIVKPALYPVDSTLSVR</sequence>
<dbReference type="Pfam" id="PF10387">
    <property type="entry name" value="DUF2442"/>
    <property type="match status" value="1"/>
</dbReference>
<name>A0ABS0E7H0_9GAMM</name>
<proteinExistence type="predicted"/>
<accession>A0ABS0E7H0</accession>
<protein>
    <submittedName>
        <fullName evidence="1">DUF2442 domain-containing protein</fullName>
    </submittedName>
</protein>